<gene>
    <name evidence="2" type="ORF">CQ022_10245</name>
    <name evidence="3" type="ORF">CQ033_03915</name>
</gene>
<feature type="domain" description="N-acetyltransferase" evidence="1">
    <location>
        <begin position="11"/>
        <end position="164"/>
    </location>
</feature>
<evidence type="ECO:0000259" key="1">
    <source>
        <dbReference type="PROSITE" id="PS51186"/>
    </source>
</evidence>
<protein>
    <submittedName>
        <fullName evidence="2">GNAT family N-acetyltransferase</fullName>
    </submittedName>
</protein>
<dbReference type="InterPro" id="IPR052564">
    <property type="entry name" value="N-acetyltrans/Recomb-assoc"/>
</dbReference>
<proteinExistence type="predicted"/>
<dbReference type="PANTHER" id="PTHR43451:SF1">
    <property type="entry name" value="ACETYLTRANSFERASE"/>
    <property type="match status" value="1"/>
</dbReference>
<dbReference type="Pfam" id="PF13673">
    <property type="entry name" value="Acetyltransf_10"/>
    <property type="match status" value="1"/>
</dbReference>
<dbReference type="OrthoDB" id="424368at2"/>
<dbReference type="InterPro" id="IPR000182">
    <property type="entry name" value="GNAT_dom"/>
</dbReference>
<keyword evidence="4" id="KW-1185">Reference proteome</keyword>
<dbReference type="PROSITE" id="PS51186">
    <property type="entry name" value="GNAT"/>
    <property type="match status" value="1"/>
</dbReference>
<dbReference type="Gene3D" id="3.40.630.30">
    <property type="match status" value="1"/>
</dbReference>
<sequence>MKNNIFNSHNMTIRKGINDDLPEMLQLFTATIDEICKKDYDLQQLEAWKSGAENKERWMKMMRDQHVLIALTENKMVGFCTLDQGNYIDLLFVHKDYQHKGIASMLYNWVEKEALQHHERELTANVSKTARPFFEKNGFQVVMEQTVYVKGIAMMNYKMAKTLIF</sequence>
<dbReference type="AlphaFoldDB" id="A0A2S9D1F9"/>
<dbReference type="Proteomes" id="UP000238534">
    <property type="component" value="Unassembled WGS sequence"/>
</dbReference>
<dbReference type="EMBL" id="PCPP01000001">
    <property type="protein sequence ID" value="PRB86608.1"/>
    <property type="molecule type" value="Genomic_DNA"/>
</dbReference>
<reference evidence="4 5" key="1">
    <citation type="submission" date="2017-09" db="EMBL/GenBank/DDBJ databases">
        <title>Genomic, metabolic, and phenotypic characteristics of bacterial isolates from the natural microbiome of the model nematode Caenorhabditis elegans.</title>
        <authorList>
            <person name="Zimmermann J."/>
            <person name="Obeng N."/>
            <person name="Yang W."/>
            <person name="Obeng O."/>
            <person name="Kissoyan K."/>
            <person name="Pees B."/>
            <person name="Dirksen P."/>
            <person name="Hoppner M."/>
            <person name="Franke A."/>
            <person name="Rosenstiel P."/>
            <person name="Leippe M."/>
            <person name="Dierking K."/>
            <person name="Kaleta C."/>
            <person name="Schulenburg H."/>
        </authorList>
    </citation>
    <scope>NUCLEOTIDE SEQUENCE [LARGE SCALE GENOMIC DNA]</scope>
    <source>
        <strain evidence="2 5">MYb25</strain>
        <strain evidence="3 4">MYb44</strain>
    </source>
</reference>
<comment type="caution">
    <text evidence="2">The sequence shown here is derived from an EMBL/GenBank/DDBJ whole genome shotgun (WGS) entry which is preliminary data.</text>
</comment>
<dbReference type="CDD" id="cd04301">
    <property type="entry name" value="NAT_SF"/>
    <property type="match status" value="1"/>
</dbReference>
<dbReference type="EMBL" id="PCPH01000001">
    <property type="protein sequence ID" value="PRB92361.1"/>
    <property type="molecule type" value="Genomic_DNA"/>
</dbReference>
<dbReference type="Proteomes" id="UP000238325">
    <property type="component" value="Unassembled WGS sequence"/>
</dbReference>
<organism evidence="2 5">
    <name type="scientific">Chryseobacterium culicis</name>
    <dbReference type="NCBI Taxonomy" id="680127"/>
    <lineage>
        <taxon>Bacteria</taxon>
        <taxon>Pseudomonadati</taxon>
        <taxon>Bacteroidota</taxon>
        <taxon>Flavobacteriia</taxon>
        <taxon>Flavobacteriales</taxon>
        <taxon>Weeksellaceae</taxon>
        <taxon>Chryseobacterium group</taxon>
        <taxon>Chryseobacterium</taxon>
    </lineage>
</organism>
<keyword evidence="2" id="KW-0808">Transferase</keyword>
<dbReference type="SUPFAM" id="SSF55729">
    <property type="entry name" value="Acyl-CoA N-acyltransferases (Nat)"/>
    <property type="match status" value="1"/>
</dbReference>
<evidence type="ECO:0000313" key="5">
    <source>
        <dbReference type="Proteomes" id="UP000238534"/>
    </source>
</evidence>
<dbReference type="InterPro" id="IPR016181">
    <property type="entry name" value="Acyl_CoA_acyltransferase"/>
</dbReference>
<name>A0A2S9D1F9_CHRCI</name>
<evidence type="ECO:0000313" key="3">
    <source>
        <dbReference type="EMBL" id="PRB92361.1"/>
    </source>
</evidence>
<evidence type="ECO:0000313" key="2">
    <source>
        <dbReference type="EMBL" id="PRB86608.1"/>
    </source>
</evidence>
<accession>A0A2S9D1F9</accession>
<dbReference type="PANTHER" id="PTHR43451">
    <property type="entry name" value="ACETYLTRANSFERASE (GNAT) FAMILY PROTEIN"/>
    <property type="match status" value="1"/>
</dbReference>
<evidence type="ECO:0000313" key="4">
    <source>
        <dbReference type="Proteomes" id="UP000238325"/>
    </source>
</evidence>
<dbReference type="GO" id="GO:0016747">
    <property type="term" value="F:acyltransferase activity, transferring groups other than amino-acyl groups"/>
    <property type="evidence" value="ECO:0007669"/>
    <property type="project" value="InterPro"/>
</dbReference>
<dbReference type="RefSeq" id="WP_105681309.1">
    <property type="nucleotide sequence ID" value="NZ_JBBGZD010000001.1"/>
</dbReference>